<dbReference type="InterPro" id="IPR001546">
    <property type="entry name" value="GPCR_Pheromne_A_rcpt"/>
</dbReference>
<dbReference type="OrthoDB" id="2874149at2759"/>
<evidence type="ECO:0000313" key="13">
    <source>
        <dbReference type="EMBL" id="WPB05667.1"/>
    </source>
</evidence>
<evidence type="ECO:0000256" key="1">
    <source>
        <dbReference type="ARBA" id="ARBA00004141"/>
    </source>
</evidence>
<evidence type="ECO:0000256" key="2">
    <source>
        <dbReference type="ARBA" id="ARBA00011085"/>
    </source>
</evidence>
<keyword evidence="15" id="KW-1185">Reference proteome</keyword>
<keyword evidence="4 11" id="KW-0812">Transmembrane</keyword>
<feature type="region of interest" description="Disordered" evidence="10">
    <location>
        <begin position="353"/>
        <end position="416"/>
    </location>
</feature>
<feature type="transmembrane region" description="Helical" evidence="11">
    <location>
        <begin position="20"/>
        <end position="40"/>
    </location>
</feature>
<dbReference type="PRINTS" id="PR00899">
    <property type="entry name" value="GPCRSTE3"/>
</dbReference>
<feature type="transmembrane region" description="Helical" evidence="11">
    <location>
        <begin position="91"/>
        <end position="111"/>
    </location>
</feature>
<dbReference type="EMBL" id="LKMD01000106">
    <property type="protein sequence ID" value="PIA91530.1"/>
    <property type="molecule type" value="Genomic_DNA"/>
</dbReference>
<evidence type="ECO:0000313" key="14">
    <source>
        <dbReference type="Proteomes" id="UP000230605"/>
    </source>
</evidence>
<feature type="transmembrane region" description="Helical" evidence="11">
    <location>
        <begin position="287"/>
        <end position="303"/>
    </location>
</feature>
<dbReference type="PRINTS" id="PR00900">
    <property type="entry name" value="PHEROMONEAR"/>
</dbReference>
<feature type="transmembrane region" description="Helical" evidence="11">
    <location>
        <begin position="172"/>
        <end position="202"/>
    </location>
</feature>
<evidence type="ECO:0000256" key="4">
    <source>
        <dbReference type="ARBA" id="ARBA00022692"/>
    </source>
</evidence>
<feature type="transmembrane region" description="Helical" evidence="11">
    <location>
        <begin position="47"/>
        <end position="71"/>
    </location>
</feature>
<dbReference type="GO" id="GO:0004933">
    <property type="term" value="F:mating-type a-factor pheromone receptor activity"/>
    <property type="evidence" value="ECO:0007669"/>
    <property type="project" value="InterPro"/>
</dbReference>
<evidence type="ECO:0000313" key="12">
    <source>
        <dbReference type="EMBL" id="PIA91530.1"/>
    </source>
</evidence>
<dbReference type="CDD" id="cd14966">
    <property type="entry name" value="7tmD_STE3"/>
    <property type="match status" value="1"/>
</dbReference>
<gene>
    <name evidence="12" type="ORF">CB0940_09981</name>
    <name evidence="13" type="ORF">RHO25_010321</name>
</gene>
<evidence type="ECO:0000313" key="15">
    <source>
        <dbReference type="Proteomes" id="UP001302367"/>
    </source>
</evidence>
<keyword evidence="8 12" id="KW-0675">Receptor</keyword>
<comment type="subcellular location">
    <subcellularLocation>
        <location evidence="1">Membrane</location>
        <topology evidence="1">Multi-pass membrane protein</topology>
    </subcellularLocation>
</comment>
<dbReference type="PANTHER" id="PTHR28097:SF1">
    <property type="entry name" value="PHEROMONE A FACTOR RECEPTOR"/>
    <property type="match status" value="1"/>
</dbReference>
<keyword evidence="3" id="KW-0589">Pheromone response</keyword>
<comment type="similarity">
    <text evidence="2">Belongs to the G-protein coupled receptor 4 family.</text>
</comment>
<protein>
    <submittedName>
        <fullName evidence="12">Pheromone a factor receptor</fullName>
    </submittedName>
</protein>
<dbReference type="GO" id="GO:0005886">
    <property type="term" value="C:plasma membrane"/>
    <property type="evidence" value="ECO:0007669"/>
    <property type="project" value="TreeGrafter"/>
</dbReference>
<evidence type="ECO:0000256" key="6">
    <source>
        <dbReference type="ARBA" id="ARBA00023040"/>
    </source>
</evidence>
<feature type="transmembrane region" description="Helical" evidence="11">
    <location>
        <begin position="132"/>
        <end position="152"/>
    </location>
</feature>
<dbReference type="AlphaFoldDB" id="A0A2G5HG62"/>
<keyword evidence="7 11" id="KW-0472">Membrane</keyword>
<feature type="transmembrane region" description="Helical" evidence="11">
    <location>
        <begin position="223"/>
        <end position="246"/>
    </location>
</feature>
<evidence type="ECO:0000256" key="5">
    <source>
        <dbReference type="ARBA" id="ARBA00022989"/>
    </source>
</evidence>
<name>A0A2G5HG62_CERBT</name>
<proteinExistence type="inferred from homology"/>
<evidence type="ECO:0000256" key="8">
    <source>
        <dbReference type="ARBA" id="ARBA00023170"/>
    </source>
</evidence>
<keyword evidence="9" id="KW-0807">Transducer</keyword>
<keyword evidence="6" id="KW-0297">G-protein coupled receptor</keyword>
<dbReference type="Proteomes" id="UP000230605">
    <property type="component" value="Chromosome 7"/>
</dbReference>
<dbReference type="EMBL" id="CP134190">
    <property type="protein sequence ID" value="WPB05667.1"/>
    <property type="molecule type" value="Genomic_DNA"/>
</dbReference>
<evidence type="ECO:0000256" key="3">
    <source>
        <dbReference type="ARBA" id="ARBA00022507"/>
    </source>
</evidence>
<feature type="compositionally biased region" description="Polar residues" evidence="10">
    <location>
        <begin position="358"/>
        <end position="379"/>
    </location>
</feature>
<dbReference type="InterPro" id="IPR001499">
    <property type="entry name" value="GPCR_STE3"/>
</dbReference>
<keyword evidence="5 11" id="KW-1133">Transmembrane helix</keyword>
<evidence type="ECO:0000256" key="7">
    <source>
        <dbReference type="ARBA" id="ARBA00023136"/>
    </source>
</evidence>
<feature type="compositionally biased region" description="Polar residues" evidence="10">
    <location>
        <begin position="395"/>
        <end position="414"/>
    </location>
</feature>
<dbReference type="PANTHER" id="PTHR28097">
    <property type="entry name" value="PHEROMONE A FACTOR RECEPTOR"/>
    <property type="match status" value="1"/>
</dbReference>
<dbReference type="GO" id="GO:0000750">
    <property type="term" value="P:pheromone-dependent signal transduction involved in conjugation with cellular fusion"/>
    <property type="evidence" value="ECO:0007669"/>
    <property type="project" value="TreeGrafter"/>
</dbReference>
<evidence type="ECO:0000256" key="9">
    <source>
        <dbReference type="ARBA" id="ARBA00023224"/>
    </source>
</evidence>
<accession>A0A2G5HG62</accession>
<organism evidence="12 14">
    <name type="scientific">Cercospora beticola</name>
    <name type="common">Sugarbeet leaf spot fungus</name>
    <dbReference type="NCBI Taxonomy" id="122368"/>
    <lineage>
        <taxon>Eukaryota</taxon>
        <taxon>Fungi</taxon>
        <taxon>Dikarya</taxon>
        <taxon>Ascomycota</taxon>
        <taxon>Pezizomycotina</taxon>
        <taxon>Dothideomycetes</taxon>
        <taxon>Dothideomycetidae</taxon>
        <taxon>Mycosphaerellales</taxon>
        <taxon>Mycosphaerellaceae</taxon>
        <taxon>Cercospora</taxon>
    </lineage>
</organism>
<reference evidence="13 15" key="2">
    <citation type="submission" date="2023-09" db="EMBL/GenBank/DDBJ databases">
        <title>Complete-Gapless Cercospora beticola genome.</title>
        <authorList>
            <person name="Wyatt N.A."/>
            <person name="Spanner R.E."/>
            <person name="Bolton M.D."/>
        </authorList>
    </citation>
    <scope>NUCLEOTIDE SEQUENCE [LARGE SCALE GENOMIC DNA]</scope>
    <source>
        <strain evidence="13">Cb09-40</strain>
    </source>
</reference>
<dbReference type="Proteomes" id="UP001302367">
    <property type="component" value="Chromosome 7"/>
</dbReference>
<dbReference type="Pfam" id="PF02076">
    <property type="entry name" value="STE3"/>
    <property type="match status" value="1"/>
</dbReference>
<reference evidence="12 14" key="1">
    <citation type="submission" date="2015-10" db="EMBL/GenBank/DDBJ databases">
        <title>The cercosporin biosynthetic gene cluster was horizontally transferred to several fungal lineages and shown to be expanded in Cercospora beticola based on microsynteny with recipient genomes.</title>
        <authorList>
            <person name="De Jonge R."/>
            <person name="Ebert M.K."/>
            <person name="Suttle J.C."/>
            <person name="Jurick Ii W.M."/>
            <person name="Secor G.A."/>
            <person name="Thomma B.P."/>
            <person name="Van De Peer Y."/>
            <person name="Bolton M.D."/>
        </authorList>
    </citation>
    <scope>NUCLEOTIDE SEQUENCE [LARGE SCALE GENOMIC DNA]</scope>
    <source>
        <strain evidence="12 14">09-40</strain>
    </source>
</reference>
<sequence>MSAPPAPPPLDSGNLIHSRAIVFSAFSLLIALLICPPLTWHFKNRNIGATVLVACALYANLQSFVNAIIWSHDDVSSWYTGEGLCDVEVKLQVVLQNALPAAISCILRALAKVMDTERSSWGTTRAQRRRGYAVDLLCCVGIPLLQMPFHWIVQPFRYYVFGITGCYASLSISWPMVVLILLPPLLWTLLDVYYSVLILYRLMKYRLQFRSILANNQTTRSRFFRLYALCALCTLAYFPLHVYTFYATIGNDGLGPFSWNEVHHPTAYSWDAVVMVPSDGNILWDRYIWLAGGIVIFMIFGFGKDAVRMYRDVLLACGFGKIWPSLKEGSPRASLATTMSSVSSKARMFFSKNRKDSMSTSPTTLGSFDSATKSVTDSEPSPKKMSFLETVNEGRGSNQQNQHTAATSSPSKQKPWNRLTAHFKKDQSPAMRSNSNDHFVLSQISTQQNVHSNVTAEPVSPTMASHIRSQSRGDGDVLIRKEVRQNSEIAGSVGVKDFGGA</sequence>
<evidence type="ECO:0000256" key="11">
    <source>
        <dbReference type="SAM" id="Phobius"/>
    </source>
</evidence>
<evidence type="ECO:0000256" key="10">
    <source>
        <dbReference type="SAM" id="MobiDB-lite"/>
    </source>
</evidence>